<dbReference type="GO" id="GO:0005524">
    <property type="term" value="F:ATP binding"/>
    <property type="evidence" value="ECO:0007669"/>
    <property type="project" value="TreeGrafter"/>
</dbReference>
<dbReference type="GO" id="GO:0016887">
    <property type="term" value="F:ATP hydrolysis activity"/>
    <property type="evidence" value="ECO:0007669"/>
    <property type="project" value="TreeGrafter"/>
</dbReference>
<feature type="domain" description="AAA" evidence="2">
    <location>
        <begin position="225"/>
        <end position="353"/>
    </location>
</feature>
<organism evidence="3 4">
    <name type="scientific">Microbacterium oryzae</name>
    <dbReference type="NCBI Taxonomy" id="743009"/>
    <lineage>
        <taxon>Bacteria</taxon>
        <taxon>Bacillati</taxon>
        <taxon>Actinomycetota</taxon>
        <taxon>Actinomycetes</taxon>
        <taxon>Micrococcales</taxon>
        <taxon>Microbacteriaceae</taxon>
        <taxon>Microbacterium</taxon>
    </lineage>
</organism>
<accession>A0A6I6E961</accession>
<sequence>MSSTSTEVATWPRVTATLHPDGTGEVVIGGTSYPVSGADLAAARTQTVTIVADKAAQLARPVRAFMVDPDGEWPLIIHPDGSTEVDDNPPPREPAARPAPVVPEPEPAPAPEPEPEPAPEPEPEPAPEPEPEPALRAQGWARTAEEQAVEKAHTSTAAAQPETAAAVRRRDLRRSFLTIEQVEKPATQGWRGAATRAGMRMAPSAAEREERADIAAVSQHWPGPRTVAIVNAKGGASKTPTTILLSATFARNGGAGVLAWDNNQTRGTLGWRTEQGPHDATLLELLPQTRHLLSTSAQSADLASYVHHQSADRFDVLRSKPAVLATQQRITAEDVDAIHAVAAKYYRLIIIDSGNDETDPLWLRMIDHTDQIVLATTTRADHAEAGALLLESLSDRDERSAQLAANAVAVVSQADPKATAADVARVADGYRTFVREAVTIPHDPAMVDGLVSYDSLRPITQRAWLAAGAAVARGL</sequence>
<dbReference type="Gene3D" id="3.40.50.300">
    <property type="entry name" value="P-loop containing nucleotide triphosphate hydrolases"/>
    <property type="match status" value="1"/>
</dbReference>
<dbReference type="InterPro" id="IPR025669">
    <property type="entry name" value="AAA_dom"/>
</dbReference>
<name>A0A6I6E961_9MICO</name>
<gene>
    <name evidence="3" type="ORF">D7D94_11035</name>
</gene>
<evidence type="ECO:0000259" key="2">
    <source>
        <dbReference type="Pfam" id="PF13614"/>
    </source>
</evidence>
<evidence type="ECO:0000256" key="1">
    <source>
        <dbReference type="SAM" id="MobiDB-lite"/>
    </source>
</evidence>
<feature type="compositionally biased region" description="Low complexity" evidence="1">
    <location>
        <begin position="154"/>
        <end position="166"/>
    </location>
</feature>
<protein>
    <submittedName>
        <fullName evidence="3">ATPase</fullName>
    </submittedName>
</protein>
<feature type="compositionally biased region" description="Acidic residues" evidence="1">
    <location>
        <begin position="113"/>
        <end position="131"/>
    </location>
</feature>
<dbReference type="PANTHER" id="PTHR43384">
    <property type="entry name" value="SEPTUM SITE-DETERMINING PROTEIN MIND HOMOLOG, CHLOROPLASTIC-RELATED"/>
    <property type="match status" value="1"/>
</dbReference>
<dbReference type="Proteomes" id="UP000422989">
    <property type="component" value="Chromosome"/>
</dbReference>
<dbReference type="OrthoDB" id="4640801at2"/>
<feature type="compositionally biased region" description="Basic and acidic residues" evidence="1">
    <location>
        <begin position="143"/>
        <end position="153"/>
    </location>
</feature>
<evidence type="ECO:0000313" key="4">
    <source>
        <dbReference type="Proteomes" id="UP000422989"/>
    </source>
</evidence>
<dbReference type="SUPFAM" id="SSF52540">
    <property type="entry name" value="P-loop containing nucleoside triphosphate hydrolases"/>
    <property type="match status" value="1"/>
</dbReference>
<dbReference type="Pfam" id="PF13614">
    <property type="entry name" value="AAA_31"/>
    <property type="match status" value="1"/>
</dbReference>
<dbReference type="AlphaFoldDB" id="A0A6I6E961"/>
<dbReference type="KEGG" id="moj:D7D94_11035"/>
<feature type="region of interest" description="Disordered" evidence="1">
    <location>
        <begin position="74"/>
        <end position="167"/>
    </location>
</feature>
<dbReference type="GO" id="GO:0005829">
    <property type="term" value="C:cytosol"/>
    <property type="evidence" value="ECO:0007669"/>
    <property type="project" value="TreeGrafter"/>
</dbReference>
<proteinExistence type="predicted"/>
<dbReference type="InterPro" id="IPR050625">
    <property type="entry name" value="ParA/MinD_ATPase"/>
</dbReference>
<dbReference type="EMBL" id="CP032550">
    <property type="protein sequence ID" value="QGU28151.1"/>
    <property type="molecule type" value="Genomic_DNA"/>
</dbReference>
<dbReference type="GO" id="GO:0009898">
    <property type="term" value="C:cytoplasmic side of plasma membrane"/>
    <property type="evidence" value="ECO:0007669"/>
    <property type="project" value="TreeGrafter"/>
</dbReference>
<feature type="compositionally biased region" description="Pro residues" evidence="1">
    <location>
        <begin position="100"/>
        <end position="112"/>
    </location>
</feature>
<dbReference type="GO" id="GO:0051782">
    <property type="term" value="P:negative regulation of cell division"/>
    <property type="evidence" value="ECO:0007669"/>
    <property type="project" value="TreeGrafter"/>
</dbReference>
<dbReference type="InterPro" id="IPR027417">
    <property type="entry name" value="P-loop_NTPase"/>
</dbReference>
<dbReference type="PANTHER" id="PTHR43384:SF14">
    <property type="entry name" value="ESX-1 SECRETION-ASSOCIATED PROTEIN ESPI"/>
    <property type="match status" value="1"/>
</dbReference>
<reference evidence="3 4" key="1">
    <citation type="submission" date="2018-09" db="EMBL/GenBank/DDBJ databases">
        <title>Whole genome sequencing of Microbacterium oryzae strain MB-10T.</title>
        <authorList>
            <person name="Das S.K."/>
        </authorList>
    </citation>
    <scope>NUCLEOTIDE SEQUENCE [LARGE SCALE GENOMIC DNA]</scope>
    <source>
        <strain evidence="3 4">MB-10</strain>
    </source>
</reference>
<keyword evidence="4" id="KW-1185">Reference proteome</keyword>
<evidence type="ECO:0000313" key="3">
    <source>
        <dbReference type="EMBL" id="QGU28151.1"/>
    </source>
</evidence>
<dbReference type="RefSeq" id="WP_156242659.1">
    <property type="nucleotide sequence ID" value="NZ_BAAAZL010000004.1"/>
</dbReference>